<dbReference type="InterPro" id="IPR003333">
    <property type="entry name" value="CMAS"/>
</dbReference>
<gene>
    <name evidence="6" type="ORF">Aco03nite_008680</name>
</gene>
<evidence type="ECO:0000256" key="3">
    <source>
        <dbReference type="ARBA" id="ARBA00022679"/>
    </source>
</evidence>
<dbReference type="Pfam" id="PF02353">
    <property type="entry name" value="CMAS"/>
    <property type="match status" value="1"/>
</dbReference>
<dbReference type="RefSeq" id="WP_203793273.1">
    <property type="nucleotide sequence ID" value="NZ_BAAAQE010000097.1"/>
</dbReference>
<keyword evidence="4" id="KW-0949">S-adenosyl-L-methionine</keyword>
<sequence>MTAVETPALNPEVDAIRHHYEISNELYRIILGPAMMYSGGYWNDGEDQRAVHDEAQMRKLDAFVELAGAAGADSVLDIGSGWGTMLDRATTVHGVGRGVGVTLSRTQQEFVRAIGNDKIDIKVESWEDHTTETPYDAAFCINAIEHFVHSSLSPRERTRRYQDFFTKVHSLLRPDAGFVLHAMTAEALPLNRALLADLKFLQREEFAGCHIPHLSELTSAMEGLFDVVEIRNERESFSIACRVWLEQLAERRDEAVALDGEDVVRRFERYLDIFAYTLEDKYFNNFRIVLRRRG</sequence>
<evidence type="ECO:0000256" key="2">
    <source>
        <dbReference type="ARBA" id="ARBA00022603"/>
    </source>
</evidence>
<dbReference type="PANTHER" id="PTHR43667:SF1">
    <property type="entry name" value="CYCLOPROPANE-FATTY-ACYL-PHOSPHOLIPID SYNTHASE"/>
    <property type="match status" value="1"/>
</dbReference>
<dbReference type="Gene3D" id="3.40.50.150">
    <property type="entry name" value="Vaccinia Virus protein VP39"/>
    <property type="match status" value="1"/>
</dbReference>
<organism evidence="6 7">
    <name type="scientific">Actinoplanes couchii</name>
    <dbReference type="NCBI Taxonomy" id="403638"/>
    <lineage>
        <taxon>Bacteria</taxon>
        <taxon>Bacillati</taxon>
        <taxon>Actinomycetota</taxon>
        <taxon>Actinomycetes</taxon>
        <taxon>Micromonosporales</taxon>
        <taxon>Micromonosporaceae</taxon>
        <taxon>Actinoplanes</taxon>
    </lineage>
</organism>
<dbReference type="Proteomes" id="UP000612282">
    <property type="component" value="Unassembled WGS sequence"/>
</dbReference>
<protein>
    <recommendedName>
        <fullName evidence="8">Cyclopropane-fatty-acyl-phospholipid synthase</fullName>
    </recommendedName>
</protein>
<comment type="caution">
    <text evidence="6">The sequence shown here is derived from an EMBL/GenBank/DDBJ whole genome shotgun (WGS) entry which is preliminary data.</text>
</comment>
<dbReference type="SUPFAM" id="SSF53335">
    <property type="entry name" value="S-adenosyl-L-methionine-dependent methyltransferases"/>
    <property type="match status" value="1"/>
</dbReference>
<keyword evidence="5" id="KW-0443">Lipid metabolism</keyword>
<accession>A0ABQ3X1R1</accession>
<dbReference type="InterPro" id="IPR029063">
    <property type="entry name" value="SAM-dependent_MTases_sf"/>
</dbReference>
<dbReference type="InterPro" id="IPR050723">
    <property type="entry name" value="CFA/CMAS"/>
</dbReference>
<dbReference type="PANTHER" id="PTHR43667">
    <property type="entry name" value="CYCLOPROPANE-FATTY-ACYL-PHOSPHOLIPID SYNTHASE"/>
    <property type="match status" value="1"/>
</dbReference>
<comment type="similarity">
    <text evidence="1">Belongs to the CFA/CMAS family.</text>
</comment>
<keyword evidence="3" id="KW-0808">Transferase</keyword>
<evidence type="ECO:0000313" key="6">
    <source>
        <dbReference type="EMBL" id="GID52464.1"/>
    </source>
</evidence>
<dbReference type="PIRSF" id="PIRSF003085">
    <property type="entry name" value="CMAS"/>
    <property type="match status" value="1"/>
</dbReference>
<evidence type="ECO:0000313" key="7">
    <source>
        <dbReference type="Proteomes" id="UP000612282"/>
    </source>
</evidence>
<evidence type="ECO:0008006" key="8">
    <source>
        <dbReference type="Google" id="ProtNLM"/>
    </source>
</evidence>
<evidence type="ECO:0000256" key="1">
    <source>
        <dbReference type="ARBA" id="ARBA00010815"/>
    </source>
</evidence>
<evidence type="ECO:0000256" key="5">
    <source>
        <dbReference type="ARBA" id="ARBA00023098"/>
    </source>
</evidence>
<keyword evidence="7" id="KW-1185">Reference proteome</keyword>
<proteinExistence type="inferred from homology"/>
<reference evidence="6 7" key="1">
    <citation type="submission" date="2021-01" db="EMBL/GenBank/DDBJ databases">
        <title>Whole genome shotgun sequence of Actinoplanes couchii NBRC 106145.</title>
        <authorList>
            <person name="Komaki H."/>
            <person name="Tamura T."/>
        </authorList>
    </citation>
    <scope>NUCLEOTIDE SEQUENCE [LARGE SCALE GENOMIC DNA]</scope>
    <source>
        <strain evidence="6 7">NBRC 106145</strain>
    </source>
</reference>
<name>A0ABQ3X1R1_9ACTN</name>
<dbReference type="EMBL" id="BOMG01000019">
    <property type="protein sequence ID" value="GID52464.1"/>
    <property type="molecule type" value="Genomic_DNA"/>
</dbReference>
<evidence type="ECO:0000256" key="4">
    <source>
        <dbReference type="ARBA" id="ARBA00022691"/>
    </source>
</evidence>
<keyword evidence="2" id="KW-0489">Methyltransferase</keyword>